<dbReference type="EMBL" id="JBHLZU010000032">
    <property type="protein sequence ID" value="MFB9909046.1"/>
    <property type="molecule type" value="Genomic_DNA"/>
</dbReference>
<gene>
    <name evidence="2" type="ORF">ACFFQA_34340</name>
</gene>
<evidence type="ECO:0000256" key="1">
    <source>
        <dbReference type="SAM" id="MobiDB-lite"/>
    </source>
</evidence>
<keyword evidence="3" id="KW-1185">Reference proteome</keyword>
<feature type="region of interest" description="Disordered" evidence="1">
    <location>
        <begin position="1"/>
        <end position="61"/>
    </location>
</feature>
<protein>
    <submittedName>
        <fullName evidence="2">Uncharacterized protein</fullName>
    </submittedName>
</protein>
<accession>A0ABV6AAV5</accession>
<comment type="caution">
    <text evidence="2">The sequence shown here is derived from an EMBL/GenBank/DDBJ whole genome shotgun (WGS) entry which is preliminary data.</text>
</comment>
<proteinExistence type="predicted"/>
<organism evidence="2 3">
    <name type="scientific">Allokutzneria oryzae</name>
    <dbReference type="NCBI Taxonomy" id="1378989"/>
    <lineage>
        <taxon>Bacteria</taxon>
        <taxon>Bacillati</taxon>
        <taxon>Actinomycetota</taxon>
        <taxon>Actinomycetes</taxon>
        <taxon>Pseudonocardiales</taxon>
        <taxon>Pseudonocardiaceae</taxon>
        <taxon>Allokutzneria</taxon>
    </lineage>
</organism>
<feature type="compositionally biased region" description="Basic and acidic residues" evidence="1">
    <location>
        <begin position="21"/>
        <end position="34"/>
    </location>
</feature>
<reference evidence="2 3" key="1">
    <citation type="submission" date="2024-09" db="EMBL/GenBank/DDBJ databases">
        <authorList>
            <person name="Sun Q."/>
            <person name="Mori K."/>
        </authorList>
    </citation>
    <scope>NUCLEOTIDE SEQUENCE [LARGE SCALE GENOMIC DNA]</scope>
    <source>
        <strain evidence="2 3">TBRC 7907</strain>
    </source>
</reference>
<dbReference type="RefSeq" id="WP_377861373.1">
    <property type="nucleotide sequence ID" value="NZ_JBHLZU010000032.1"/>
</dbReference>
<sequence length="183" mass="19772">MGVGDKYAEDLSKRWSSPGTKDPKTGAARWDDGQKPPSWPPLEDRAAFDIPPVRREHGGTGDVAVSTAAVKYFAEVMGTLSKDVDEAIRELGKVDVRPGNFYHADRIVQKVSDTSADGLKSVYSGRMQKLKSGLMTLSTRMNELAKRYETTEGVNSAGADEVTRLMKDVGTALGRSGPAAPRT</sequence>
<evidence type="ECO:0000313" key="3">
    <source>
        <dbReference type="Proteomes" id="UP001589693"/>
    </source>
</evidence>
<evidence type="ECO:0000313" key="2">
    <source>
        <dbReference type="EMBL" id="MFB9909046.1"/>
    </source>
</evidence>
<feature type="compositionally biased region" description="Basic and acidic residues" evidence="1">
    <location>
        <begin position="42"/>
        <end position="59"/>
    </location>
</feature>
<name>A0ABV6AAV5_9PSEU</name>
<dbReference type="Proteomes" id="UP001589693">
    <property type="component" value="Unassembled WGS sequence"/>
</dbReference>
<feature type="compositionally biased region" description="Basic and acidic residues" evidence="1">
    <location>
        <begin position="1"/>
        <end position="13"/>
    </location>
</feature>